<evidence type="ECO:0000313" key="1">
    <source>
        <dbReference type="EMBL" id="WOO81425.1"/>
    </source>
</evidence>
<sequence>MPPRRKPRAGAAAAAAAVVVVASSAKKADKQGTKAAPRRSAQRTYPVLYRVRRQHDESTEEHAVGRYVVYADAKAKVRAFLPEWYHELSDGDWQEYAEMEEGELSGGFEVHVVDPEGDDYWVCVEEDVPSSSARVAAASSAPAPAPVQVPVPPPPRHAPETVYAVVARRGRGEKRVDDTVYTSREAADAAADDVPRTPGTAIAVVELTVVYS</sequence>
<dbReference type="Proteomes" id="UP000827549">
    <property type="component" value="Chromosome 3"/>
</dbReference>
<protein>
    <submittedName>
        <fullName evidence="1">Uncharacterized protein</fullName>
    </submittedName>
</protein>
<accession>A0AAF0Y7D5</accession>
<dbReference type="AlphaFoldDB" id="A0AAF0Y7D5"/>
<dbReference type="RefSeq" id="XP_062627457.1">
    <property type="nucleotide sequence ID" value="XM_062771473.1"/>
</dbReference>
<dbReference type="EMBL" id="CP086716">
    <property type="protein sequence ID" value="WOO81425.1"/>
    <property type="molecule type" value="Genomic_DNA"/>
</dbReference>
<keyword evidence="2" id="KW-1185">Reference proteome</keyword>
<name>A0AAF0Y7D5_9TREE</name>
<proteinExistence type="predicted"/>
<reference evidence="1" key="1">
    <citation type="submission" date="2023-10" db="EMBL/GenBank/DDBJ databases">
        <authorList>
            <person name="Noh H."/>
        </authorList>
    </citation>
    <scope>NUCLEOTIDE SEQUENCE</scope>
    <source>
        <strain evidence="1">DUCC4014</strain>
    </source>
</reference>
<evidence type="ECO:0000313" key="2">
    <source>
        <dbReference type="Proteomes" id="UP000827549"/>
    </source>
</evidence>
<dbReference type="GeneID" id="87808179"/>
<gene>
    <name evidence="1" type="ORF">LOC62_03G004948</name>
</gene>
<organism evidence="1 2">
    <name type="scientific">Vanrija pseudolonga</name>
    <dbReference type="NCBI Taxonomy" id="143232"/>
    <lineage>
        <taxon>Eukaryota</taxon>
        <taxon>Fungi</taxon>
        <taxon>Dikarya</taxon>
        <taxon>Basidiomycota</taxon>
        <taxon>Agaricomycotina</taxon>
        <taxon>Tremellomycetes</taxon>
        <taxon>Trichosporonales</taxon>
        <taxon>Trichosporonaceae</taxon>
        <taxon>Vanrija</taxon>
    </lineage>
</organism>